<dbReference type="Proteomes" id="UP000257076">
    <property type="component" value="Unassembled WGS sequence"/>
</dbReference>
<evidence type="ECO:0000313" key="2">
    <source>
        <dbReference type="Proteomes" id="UP000257076"/>
    </source>
</evidence>
<evidence type="ECO:0000313" key="1">
    <source>
        <dbReference type="EMBL" id="REG20611.1"/>
    </source>
</evidence>
<dbReference type="RefSeq" id="WP_115886079.1">
    <property type="nucleotide sequence ID" value="NZ_CBCSHX010000009.1"/>
</dbReference>
<dbReference type="AlphaFoldDB" id="A0A3E0AUI5"/>
<accession>A0A3E0AUI5</accession>
<proteinExistence type="predicted"/>
<gene>
    <name evidence="1" type="ORF">DFR63_2328</name>
</gene>
<name>A0A3E0AUI5_9STAP</name>
<dbReference type="OrthoDB" id="2389074at2"/>
<reference evidence="1 2" key="1">
    <citation type="submission" date="2018-08" db="EMBL/GenBank/DDBJ databases">
        <title>Genomic Encyclopedia of Type Strains, Phase IV (KMG-IV): sequencing the most valuable type-strain genomes for metagenomic binning, comparative biology and taxonomic classification.</title>
        <authorList>
            <person name="Goeker M."/>
        </authorList>
    </citation>
    <scope>NUCLEOTIDE SEQUENCE [LARGE SCALE GENOMIC DNA]</scope>
    <source>
        <strain evidence="1 2">DSM 17274</strain>
    </source>
</reference>
<protein>
    <submittedName>
        <fullName evidence="1">Uncharacterized protein</fullName>
    </submittedName>
</protein>
<dbReference type="EMBL" id="QUMW01000017">
    <property type="protein sequence ID" value="REG20611.1"/>
    <property type="molecule type" value="Genomic_DNA"/>
</dbReference>
<comment type="caution">
    <text evidence="1">The sequence shown here is derived from an EMBL/GenBank/DDBJ whole genome shotgun (WGS) entry which is preliminary data.</text>
</comment>
<organism evidence="1 2">
    <name type="scientific">Jeotgalicoccus halotolerans</name>
    <dbReference type="NCBI Taxonomy" id="157227"/>
    <lineage>
        <taxon>Bacteria</taxon>
        <taxon>Bacillati</taxon>
        <taxon>Bacillota</taxon>
        <taxon>Bacilli</taxon>
        <taxon>Bacillales</taxon>
        <taxon>Staphylococcaceae</taxon>
        <taxon>Jeotgalicoccus</taxon>
    </lineage>
</organism>
<keyword evidence="2" id="KW-1185">Reference proteome</keyword>
<dbReference type="PROSITE" id="PS51257">
    <property type="entry name" value="PROKAR_LIPOPROTEIN"/>
    <property type="match status" value="1"/>
</dbReference>
<sequence>MRQILLSIFVLFLFGCNQNDKFSKAEDLSTVAKTHFTASNLVITASGDTANNSSNSTADNSRYDTENLLKNNINDSKQSDSAEFELLLRQINETHDDIFNIWDDNFLPLYNAYQFDELEVEYAADEITNLNESYIALQEEVRIIPIPDNLPENVRHRVQEIKDDLLLAISNRSLAVIEFKSMLGSDEKSHQALMDIHIANSNRYLNEAKEVNAELVLKNEKLITVK</sequence>